<dbReference type="EMBL" id="BRVP01000011">
    <property type="protein sequence ID" value="GLB52789.1"/>
    <property type="molecule type" value="Genomic_DNA"/>
</dbReference>
<dbReference type="InterPro" id="IPR011010">
    <property type="entry name" value="DNA_brk_join_enz"/>
</dbReference>
<keyword evidence="6" id="KW-1185">Reference proteome</keyword>
<protein>
    <submittedName>
        <fullName evidence="5">Transposase</fullName>
    </submittedName>
</protein>
<dbReference type="PANTHER" id="PTHR30349:SF64">
    <property type="entry name" value="PROPHAGE INTEGRASE INTD-RELATED"/>
    <property type="match status" value="1"/>
</dbReference>
<dbReference type="RefSeq" id="WP_281754301.1">
    <property type="nucleotide sequence ID" value="NZ_BRVP01000011.1"/>
</dbReference>
<dbReference type="InterPro" id="IPR002104">
    <property type="entry name" value="Integrase_catalytic"/>
</dbReference>
<dbReference type="InterPro" id="IPR050090">
    <property type="entry name" value="Tyrosine_recombinase_XerCD"/>
</dbReference>
<evidence type="ECO:0000256" key="1">
    <source>
        <dbReference type="ARBA" id="ARBA00008857"/>
    </source>
</evidence>
<evidence type="ECO:0000259" key="4">
    <source>
        <dbReference type="PROSITE" id="PS51898"/>
    </source>
</evidence>
<comment type="caution">
    <text evidence="5">The sequence shown here is derived from an EMBL/GenBank/DDBJ whole genome shotgun (WGS) entry which is preliminary data.</text>
</comment>
<keyword evidence="3" id="KW-0233">DNA recombination</keyword>
<reference evidence="5" key="1">
    <citation type="submission" date="2022-07" db="EMBL/GenBank/DDBJ databases">
        <title>Taxonomy of Novel Oxalotrophic and Methylotrophic Bacteria.</title>
        <authorList>
            <person name="Sahin N."/>
            <person name="Tani A."/>
        </authorList>
    </citation>
    <scope>NUCLEOTIDE SEQUENCE</scope>
    <source>
        <strain evidence="5">AM327</strain>
    </source>
</reference>
<proteinExistence type="inferred from homology"/>
<sequence>MKNNKLNILFITDKSNQNTKKGIAPLRCRITYSGKRKTFSAGLFINPDYWNSKKQKAIPSNEENDTLNTQISLIKNKINQAFLFLEVNESIFDVEDVYLKYTGKTTKTTKSLLEVFELHNTRMEKLIGIEYTKSTYVKFKEVKMHIANFIKHKYEKNDMILETIKLTFIQDFDYYLKSEKGHKQITINKSIQRLRKVIKLALAEGYIARDPFILYTPKKYEKRISYLTRIELNKIEQYNFKQKRLQQVADMYIFCCYTGLAYAEMNNLSTQHITIGFDKQKWIEMYRQKTKSKVNIPLLPKAIEILDKYNMVNSSEAVKLLPTISNQKFNSYLKEIADIVGIKKRLTHHMARKTFATTILLYNDVPIEIVSELLGHSSIKITQGHYAKVVQSKVSEHIMKLSNKLEKS</sequence>
<dbReference type="GO" id="GO:0003677">
    <property type="term" value="F:DNA binding"/>
    <property type="evidence" value="ECO:0007669"/>
    <property type="project" value="UniProtKB-KW"/>
</dbReference>
<dbReference type="CDD" id="cd01185">
    <property type="entry name" value="INTN1_C_like"/>
    <property type="match status" value="1"/>
</dbReference>
<dbReference type="Gene3D" id="1.10.150.130">
    <property type="match status" value="1"/>
</dbReference>
<dbReference type="AlphaFoldDB" id="A0A9W6EUM9"/>
<dbReference type="SUPFAM" id="SSF56349">
    <property type="entry name" value="DNA breaking-rejoining enzymes"/>
    <property type="match status" value="1"/>
</dbReference>
<dbReference type="InterPro" id="IPR025269">
    <property type="entry name" value="SAM-like_dom"/>
</dbReference>
<dbReference type="Pfam" id="PF13102">
    <property type="entry name" value="Phage_int_SAM_5"/>
    <property type="match status" value="1"/>
</dbReference>
<evidence type="ECO:0000256" key="3">
    <source>
        <dbReference type="ARBA" id="ARBA00023172"/>
    </source>
</evidence>
<evidence type="ECO:0000313" key="6">
    <source>
        <dbReference type="Proteomes" id="UP001143545"/>
    </source>
</evidence>
<keyword evidence="2" id="KW-0238">DNA-binding</keyword>
<dbReference type="PANTHER" id="PTHR30349">
    <property type="entry name" value="PHAGE INTEGRASE-RELATED"/>
    <property type="match status" value="1"/>
</dbReference>
<organism evidence="5 6">
    <name type="scientific">Neptunitalea chrysea</name>
    <dbReference type="NCBI Taxonomy" id="1647581"/>
    <lineage>
        <taxon>Bacteria</taxon>
        <taxon>Pseudomonadati</taxon>
        <taxon>Bacteroidota</taxon>
        <taxon>Flavobacteriia</taxon>
        <taxon>Flavobacteriales</taxon>
        <taxon>Flavobacteriaceae</taxon>
        <taxon>Neptunitalea</taxon>
    </lineage>
</organism>
<dbReference type="PROSITE" id="PS51898">
    <property type="entry name" value="TYR_RECOMBINASE"/>
    <property type="match status" value="1"/>
</dbReference>
<dbReference type="InterPro" id="IPR035386">
    <property type="entry name" value="Arm-DNA-bind_5"/>
</dbReference>
<comment type="similarity">
    <text evidence="1">Belongs to the 'phage' integrase family.</text>
</comment>
<evidence type="ECO:0000313" key="5">
    <source>
        <dbReference type="EMBL" id="GLB52789.1"/>
    </source>
</evidence>
<dbReference type="InterPro" id="IPR013762">
    <property type="entry name" value="Integrase-like_cat_sf"/>
</dbReference>
<dbReference type="Gene3D" id="1.10.443.10">
    <property type="entry name" value="Intergrase catalytic core"/>
    <property type="match status" value="1"/>
</dbReference>
<dbReference type="Pfam" id="PF00589">
    <property type="entry name" value="Phage_integrase"/>
    <property type="match status" value="1"/>
</dbReference>
<feature type="domain" description="Tyr recombinase" evidence="4">
    <location>
        <begin position="222"/>
        <end position="399"/>
    </location>
</feature>
<evidence type="ECO:0000256" key="2">
    <source>
        <dbReference type="ARBA" id="ARBA00023125"/>
    </source>
</evidence>
<name>A0A9W6EUM9_9FLAO</name>
<gene>
    <name evidence="5" type="ORF">NBRC110019_18290</name>
</gene>
<dbReference type="GO" id="GO:0015074">
    <property type="term" value="P:DNA integration"/>
    <property type="evidence" value="ECO:0007669"/>
    <property type="project" value="InterPro"/>
</dbReference>
<accession>A0A9W6EUM9</accession>
<dbReference type="Pfam" id="PF17293">
    <property type="entry name" value="Arm-DNA-bind_5"/>
    <property type="match status" value="1"/>
</dbReference>
<dbReference type="GO" id="GO:0006310">
    <property type="term" value="P:DNA recombination"/>
    <property type="evidence" value="ECO:0007669"/>
    <property type="project" value="UniProtKB-KW"/>
</dbReference>
<dbReference type="Proteomes" id="UP001143545">
    <property type="component" value="Unassembled WGS sequence"/>
</dbReference>
<dbReference type="InterPro" id="IPR010998">
    <property type="entry name" value="Integrase_recombinase_N"/>
</dbReference>